<dbReference type="InterPro" id="IPR021440">
    <property type="entry name" value="DUF3089"/>
</dbReference>
<accession>A0A5B0X1S3</accession>
<dbReference type="PROSITE" id="PS51257">
    <property type="entry name" value="PROKAR_LIPOPROTEIN"/>
    <property type="match status" value="1"/>
</dbReference>
<sequence length="369" mass="40639">MSMRKDKMTGAWLRGCGLAMCLVLAGCSDSSDAPARPGPYAADDLWLCKPGIAQDRCRDLDQTITHIQEDNSQVVYQHEIAADPEFDCFYVYPTVDQRSEPGNMLDLEAGENLMLRPLVNQAARFNSVCRVFAPKYRQMTIGSYGVEDVRNSSYFSSAFADVEEAFEQYLLENPGRNFVLMGHSQGSHMLLELLARRFENNAALRNRLISALVIGPVGWLEVPEGEVVGGSFANIPLCTHATDNACIVAYDTNAEGAERPQREQALPCVDPTRLGGEPGLLANMIYNDQEGIPFPEGVETSWIGWPQMHTASCDSNGYLSIGTVQQERQPTVPPELVQLVLGGSLHQADFNYTIGDLLRLVEVQADSMP</sequence>
<keyword evidence="2" id="KW-1185">Reference proteome</keyword>
<reference evidence="1 2" key="1">
    <citation type="submission" date="2019-09" db="EMBL/GenBank/DDBJ databases">
        <authorList>
            <person name="Chen X.-Y."/>
        </authorList>
    </citation>
    <scope>NUCLEOTIDE SEQUENCE [LARGE SCALE GENOMIC DNA]</scope>
    <source>
        <strain evidence="1 2">NY5</strain>
    </source>
</reference>
<proteinExistence type="predicted"/>
<dbReference type="SUPFAM" id="SSF53474">
    <property type="entry name" value="alpha/beta-Hydrolases"/>
    <property type="match status" value="1"/>
</dbReference>
<organism evidence="1 2">
    <name type="scientific">Pseudohalioglobus sediminis</name>
    <dbReference type="NCBI Taxonomy" id="2606449"/>
    <lineage>
        <taxon>Bacteria</taxon>
        <taxon>Pseudomonadati</taxon>
        <taxon>Pseudomonadota</taxon>
        <taxon>Gammaproteobacteria</taxon>
        <taxon>Cellvibrionales</taxon>
        <taxon>Halieaceae</taxon>
        <taxon>Pseudohalioglobus</taxon>
    </lineage>
</organism>
<dbReference type="InterPro" id="IPR029058">
    <property type="entry name" value="AB_hydrolase_fold"/>
</dbReference>
<dbReference type="Pfam" id="PF11288">
    <property type="entry name" value="DUF3089"/>
    <property type="match status" value="1"/>
</dbReference>
<dbReference type="Gene3D" id="3.40.50.1820">
    <property type="entry name" value="alpha/beta hydrolase"/>
    <property type="match status" value="1"/>
</dbReference>
<evidence type="ECO:0000313" key="2">
    <source>
        <dbReference type="Proteomes" id="UP000323708"/>
    </source>
</evidence>
<comment type="caution">
    <text evidence="1">The sequence shown here is derived from an EMBL/GenBank/DDBJ whole genome shotgun (WGS) entry which is preliminary data.</text>
</comment>
<gene>
    <name evidence="1" type="ORF">F0M18_04840</name>
</gene>
<dbReference type="EMBL" id="VTUX01000002">
    <property type="protein sequence ID" value="KAA1193172.1"/>
    <property type="molecule type" value="Genomic_DNA"/>
</dbReference>
<evidence type="ECO:0000313" key="1">
    <source>
        <dbReference type="EMBL" id="KAA1193172.1"/>
    </source>
</evidence>
<dbReference type="Proteomes" id="UP000323708">
    <property type="component" value="Unassembled WGS sequence"/>
</dbReference>
<protein>
    <submittedName>
        <fullName evidence="1">DUF3089 domain-containing protein</fullName>
    </submittedName>
</protein>
<name>A0A5B0X1S3_9GAMM</name>
<dbReference type="AlphaFoldDB" id="A0A5B0X1S3"/>